<organism evidence="3 4">
    <name type="scientific">Geodia barretti</name>
    <name type="common">Barrett's horny sponge</name>
    <dbReference type="NCBI Taxonomy" id="519541"/>
    <lineage>
        <taxon>Eukaryota</taxon>
        <taxon>Metazoa</taxon>
        <taxon>Porifera</taxon>
        <taxon>Demospongiae</taxon>
        <taxon>Heteroscleromorpha</taxon>
        <taxon>Tetractinellida</taxon>
        <taxon>Astrophorina</taxon>
        <taxon>Geodiidae</taxon>
        <taxon>Geodia</taxon>
    </lineage>
</organism>
<feature type="non-terminal residue" evidence="3">
    <location>
        <position position="1"/>
    </location>
</feature>
<dbReference type="PANTHER" id="PTHR46708">
    <property type="entry name" value="TENASCIN"/>
    <property type="match status" value="1"/>
</dbReference>
<feature type="domain" description="Fibronectin type-III" evidence="2">
    <location>
        <begin position="94"/>
        <end position="174"/>
    </location>
</feature>
<dbReference type="InterPro" id="IPR003961">
    <property type="entry name" value="FN3_dom"/>
</dbReference>
<sequence length="174" mass="18173">VALPPSDVVVVQQTTTSILVSWIQSSVATGYRIHYNSSEGNQGSKTVSGGFTNSYTLTSLQNGVIYTVSVLATSEHVSSESVRAPHDVGLVPGQPTIGTETGTTFILLSWSFPSGSVVTRTFVEWSSNQCPANTLGGNTTITDVSTSYTISHLIPGTSYNVSLVASNYAGTSSS</sequence>
<reference evidence="3" key="1">
    <citation type="submission" date="2023-03" db="EMBL/GenBank/DDBJ databases">
        <authorList>
            <person name="Steffen K."/>
            <person name="Cardenas P."/>
        </authorList>
    </citation>
    <scope>NUCLEOTIDE SEQUENCE</scope>
</reference>
<dbReference type="Gene3D" id="2.60.40.10">
    <property type="entry name" value="Immunoglobulins"/>
    <property type="match status" value="2"/>
</dbReference>
<dbReference type="EMBL" id="CASHTH010001712">
    <property type="protein sequence ID" value="CAI8018847.1"/>
    <property type="molecule type" value="Genomic_DNA"/>
</dbReference>
<dbReference type="Proteomes" id="UP001174909">
    <property type="component" value="Unassembled WGS sequence"/>
</dbReference>
<accession>A0AA35RX76</accession>
<dbReference type="Pfam" id="PF00041">
    <property type="entry name" value="fn3"/>
    <property type="match status" value="2"/>
</dbReference>
<feature type="non-terminal residue" evidence="3">
    <location>
        <position position="174"/>
    </location>
</feature>
<dbReference type="InterPro" id="IPR050991">
    <property type="entry name" value="ECM_Regulatory_Proteins"/>
</dbReference>
<dbReference type="SMART" id="SM00060">
    <property type="entry name" value="FN3"/>
    <property type="match status" value="2"/>
</dbReference>
<dbReference type="InterPro" id="IPR013783">
    <property type="entry name" value="Ig-like_fold"/>
</dbReference>
<dbReference type="AlphaFoldDB" id="A0AA35RX76"/>
<evidence type="ECO:0000313" key="3">
    <source>
        <dbReference type="EMBL" id="CAI8018847.1"/>
    </source>
</evidence>
<evidence type="ECO:0000259" key="2">
    <source>
        <dbReference type="PROSITE" id="PS50853"/>
    </source>
</evidence>
<evidence type="ECO:0000313" key="4">
    <source>
        <dbReference type="Proteomes" id="UP001174909"/>
    </source>
</evidence>
<proteinExistence type="predicted"/>
<dbReference type="PROSITE" id="PS50853">
    <property type="entry name" value="FN3"/>
    <property type="match status" value="2"/>
</dbReference>
<dbReference type="PANTHER" id="PTHR46708:SF2">
    <property type="entry name" value="FIBRONECTIN TYPE-III DOMAIN-CONTAINING PROTEIN"/>
    <property type="match status" value="1"/>
</dbReference>
<dbReference type="InterPro" id="IPR036116">
    <property type="entry name" value="FN3_sf"/>
</dbReference>
<name>A0AA35RX76_GEOBA</name>
<dbReference type="SUPFAM" id="SSF49265">
    <property type="entry name" value="Fibronectin type III"/>
    <property type="match status" value="1"/>
</dbReference>
<protein>
    <recommendedName>
        <fullName evidence="2">Fibronectin type-III domain-containing protein</fullName>
    </recommendedName>
</protein>
<dbReference type="CDD" id="cd00063">
    <property type="entry name" value="FN3"/>
    <property type="match status" value="2"/>
</dbReference>
<feature type="domain" description="Fibronectin type-III" evidence="2">
    <location>
        <begin position="4"/>
        <end position="93"/>
    </location>
</feature>
<gene>
    <name evidence="3" type="ORF">GBAR_LOCUS11393</name>
</gene>
<evidence type="ECO:0000256" key="1">
    <source>
        <dbReference type="ARBA" id="ARBA00022737"/>
    </source>
</evidence>
<comment type="caution">
    <text evidence="3">The sequence shown here is derived from an EMBL/GenBank/DDBJ whole genome shotgun (WGS) entry which is preliminary data.</text>
</comment>
<keyword evidence="1" id="KW-0677">Repeat</keyword>
<keyword evidence="4" id="KW-1185">Reference proteome</keyword>